<dbReference type="GO" id="GO:0003700">
    <property type="term" value="F:DNA-binding transcription factor activity"/>
    <property type="evidence" value="ECO:0007669"/>
    <property type="project" value="InterPro"/>
</dbReference>
<evidence type="ECO:0000259" key="1">
    <source>
        <dbReference type="PROSITE" id="PS50995"/>
    </source>
</evidence>
<dbReference type="GO" id="GO:0006950">
    <property type="term" value="P:response to stress"/>
    <property type="evidence" value="ECO:0007669"/>
    <property type="project" value="TreeGrafter"/>
</dbReference>
<evidence type="ECO:0000313" key="3">
    <source>
        <dbReference type="Proteomes" id="UP000574067"/>
    </source>
</evidence>
<dbReference type="PROSITE" id="PS50995">
    <property type="entry name" value="HTH_MARR_2"/>
    <property type="match status" value="1"/>
</dbReference>
<reference evidence="2 3" key="1">
    <citation type="submission" date="2020-04" db="EMBL/GenBank/DDBJ databases">
        <title>Azohydromonas sp. isolated from soil.</title>
        <authorList>
            <person name="Dahal R.H."/>
        </authorList>
    </citation>
    <scope>NUCLEOTIDE SEQUENCE [LARGE SCALE GENOMIC DNA]</scope>
    <source>
        <strain evidence="2 3">G-1-1-14</strain>
    </source>
</reference>
<dbReference type="SUPFAM" id="SSF46785">
    <property type="entry name" value="Winged helix' DNA-binding domain"/>
    <property type="match status" value="1"/>
</dbReference>
<dbReference type="EMBL" id="JABBFW010000015">
    <property type="protein sequence ID" value="NML17179.1"/>
    <property type="molecule type" value="Genomic_DNA"/>
</dbReference>
<gene>
    <name evidence="2" type="ORF">HHL10_19585</name>
</gene>
<name>A0A848FFT5_9BURK</name>
<dbReference type="Pfam" id="PF01047">
    <property type="entry name" value="MarR"/>
    <property type="match status" value="1"/>
</dbReference>
<accession>A0A848FFT5</accession>
<protein>
    <submittedName>
        <fullName evidence="2">Winged helix-turn-helix transcriptional regulator</fullName>
    </submittedName>
</protein>
<dbReference type="InterPro" id="IPR039422">
    <property type="entry name" value="MarR/SlyA-like"/>
</dbReference>
<dbReference type="PRINTS" id="PR00598">
    <property type="entry name" value="HTHMARR"/>
</dbReference>
<feature type="domain" description="HTH marR-type" evidence="1">
    <location>
        <begin position="4"/>
        <end position="137"/>
    </location>
</feature>
<dbReference type="Gene3D" id="1.10.10.10">
    <property type="entry name" value="Winged helix-like DNA-binding domain superfamily/Winged helix DNA-binding domain"/>
    <property type="match status" value="1"/>
</dbReference>
<proteinExistence type="predicted"/>
<dbReference type="AlphaFoldDB" id="A0A848FFT5"/>
<dbReference type="InterPro" id="IPR036388">
    <property type="entry name" value="WH-like_DNA-bd_sf"/>
</dbReference>
<comment type="caution">
    <text evidence="2">The sequence shown here is derived from an EMBL/GenBank/DDBJ whole genome shotgun (WGS) entry which is preliminary data.</text>
</comment>
<dbReference type="RefSeq" id="WP_169162081.1">
    <property type="nucleotide sequence ID" value="NZ_JABBFW010000015.1"/>
</dbReference>
<dbReference type="InterPro" id="IPR000835">
    <property type="entry name" value="HTH_MarR-typ"/>
</dbReference>
<dbReference type="SMART" id="SM00347">
    <property type="entry name" value="HTH_MARR"/>
    <property type="match status" value="1"/>
</dbReference>
<dbReference type="PANTHER" id="PTHR33164:SF43">
    <property type="entry name" value="HTH-TYPE TRANSCRIPTIONAL REPRESSOR YETL"/>
    <property type="match status" value="1"/>
</dbReference>
<sequence length="146" mass="16588">MELQKFFPYRVARLAEAVSQATAQVYGERFGLTRDEWRVLAGLAGRGEVKTTVVQESSTLDKMRVSRAVTRMERDGLIARSPDPEDGRAYLLRLLPPGLALYKKIVPMVQAREEFLLSGLEPQEREVLERAMDQVLERATQLLRQG</sequence>
<keyword evidence="3" id="KW-1185">Reference proteome</keyword>
<dbReference type="Proteomes" id="UP000574067">
    <property type="component" value="Unassembled WGS sequence"/>
</dbReference>
<dbReference type="PANTHER" id="PTHR33164">
    <property type="entry name" value="TRANSCRIPTIONAL REGULATOR, MARR FAMILY"/>
    <property type="match status" value="1"/>
</dbReference>
<evidence type="ECO:0000313" key="2">
    <source>
        <dbReference type="EMBL" id="NML17179.1"/>
    </source>
</evidence>
<organism evidence="2 3">
    <name type="scientific">Azohydromonas caseinilytica</name>
    <dbReference type="NCBI Taxonomy" id="2728836"/>
    <lineage>
        <taxon>Bacteria</taxon>
        <taxon>Pseudomonadati</taxon>
        <taxon>Pseudomonadota</taxon>
        <taxon>Betaproteobacteria</taxon>
        <taxon>Burkholderiales</taxon>
        <taxon>Sphaerotilaceae</taxon>
        <taxon>Azohydromonas</taxon>
    </lineage>
</organism>
<dbReference type="InterPro" id="IPR036390">
    <property type="entry name" value="WH_DNA-bd_sf"/>
</dbReference>